<dbReference type="Gene3D" id="3.30.420.10">
    <property type="entry name" value="Ribonuclease H-like superfamily/Ribonuclease H"/>
    <property type="match status" value="1"/>
</dbReference>
<dbReference type="InterPro" id="IPR012337">
    <property type="entry name" value="RNaseH-like_sf"/>
</dbReference>
<sequence length="269" mass="31022">MTQAKILTIDLETAPIKSHHWGLWDQNIGLNMIDTDWTILSYAAKWLHEDRTMYKDTFFQRDQRKDLALLKTVRNLLNEADIVVGQNVQRFDLKKLNARFILNGIAPPSPVRIIDTLKVAKRHFAFTSNKLEYMSDKLCVKYKKLKHGQFPGFELWAEFLKRNPLAQAEMEKYNRYDVLSTEELYLIMRPWIQGHPNVNLYTGVGDIDGKPFAERCPHCGSSALKKKGFRFTQLGQYQRYHCGGCGAWPHGRTNLIPKAQRAALIGNVA</sequence>
<organism evidence="2">
    <name type="scientific">Variovorax phage VAC_51</name>
    <dbReference type="NCBI Taxonomy" id="2985242"/>
    <lineage>
        <taxon>Viruses</taxon>
        <taxon>Duplodnaviria</taxon>
        <taxon>Heunggongvirae</taxon>
        <taxon>Uroviricota</taxon>
        <taxon>Caudoviricetes</taxon>
        <taxon>Autographivirales</taxon>
        <taxon>Autoscriptoviridae</taxon>
        <taxon>Trelivelvirus</taxon>
        <taxon>Trelivelvirus VAC51</taxon>
    </lineage>
</organism>
<keyword evidence="2" id="KW-0540">Nuclease</keyword>
<evidence type="ECO:0000259" key="1">
    <source>
        <dbReference type="Pfam" id="PF13482"/>
    </source>
</evidence>
<dbReference type="EMBL" id="OX359471">
    <property type="protein sequence ID" value="CAI3971394.1"/>
    <property type="molecule type" value="Genomic_DNA"/>
</dbReference>
<reference evidence="2" key="1">
    <citation type="submission" date="2022-10" db="EMBL/GenBank/DDBJ databases">
        <authorList>
            <person name="Meaden S."/>
        </authorList>
    </citation>
    <scope>NUCLEOTIDE SEQUENCE</scope>
</reference>
<feature type="domain" description="YprB ribonuclease H-like" evidence="1">
    <location>
        <begin position="49"/>
        <end position="185"/>
    </location>
</feature>
<dbReference type="GO" id="GO:0003676">
    <property type="term" value="F:nucleic acid binding"/>
    <property type="evidence" value="ECO:0007669"/>
    <property type="project" value="InterPro"/>
</dbReference>
<dbReference type="InterPro" id="IPR036397">
    <property type="entry name" value="RNaseH_sf"/>
</dbReference>
<dbReference type="Pfam" id="PF13482">
    <property type="entry name" value="RNase_H_2"/>
    <property type="match status" value="1"/>
</dbReference>
<proteinExistence type="predicted"/>
<dbReference type="SUPFAM" id="SSF53098">
    <property type="entry name" value="Ribonuclease H-like"/>
    <property type="match status" value="1"/>
</dbReference>
<gene>
    <name evidence="2" type="ORF">VAC51_00046</name>
</gene>
<keyword evidence="2" id="KW-0378">Hydrolase</keyword>
<keyword evidence="2" id="KW-0269">Exonuclease</keyword>
<evidence type="ECO:0000313" key="2">
    <source>
        <dbReference type="EMBL" id="CAI3971394.1"/>
    </source>
</evidence>
<dbReference type="GO" id="GO:0004527">
    <property type="term" value="F:exonuclease activity"/>
    <property type="evidence" value="ECO:0007669"/>
    <property type="project" value="UniProtKB-KW"/>
</dbReference>
<protein>
    <submittedName>
        <fullName evidence="2">DNA polymerase exonuclease subunit</fullName>
    </submittedName>
</protein>
<dbReference type="InterPro" id="IPR038720">
    <property type="entry name" value="YprB_RNase_H-like_dom"/>
</dbReference>
<name>A0A9N6WX03_9CAUD</name>
<accession>A0A9N6WX03</accession>